<gene>
    <name evidence="1" type="ORF">MBRA1_001077</name>
</gene>
<proteinExistence type="predicted"/>
<dbReference type="PANTHER" id="PTHR37852">
    <property type="entry name" value="YALI0B21208P"/>
    <property type="match status" value="1"/>
</dbReference>
<evidence type="ECO:0000313" key="2">
    <source>
        <dbReference type="Proteomes" id="UP001216638"/>
    </source>
</evidence>
<keyword evidence="2" id="KW-1185">Reference proteome</keyword>
<dbReference type="EMBL" id="CP119951">
    <property type="protein sequence ID" value="WFC94447.1"/>
    <property type="molecule type" value="Genomic_DNA"/>
</dbReference>
<protein>
    <submittedName>
        <fullName evidence="1">Uncharacterized protein</fullName>
    </submittedName>
</protein>
<evidence type="ECO:0000313" key="1">
    <source>
        <dbReference type="EMBL" id="WFC94447.1"/>
    </source>
</evidence>
<reference evidence="1" key="1">
    <citation type="submission" date="2023-03" db="EMBL/GenBank/DDBJ databases">
        <title>Mating type loci evolution in Malassezia.</title>
        <authorList>
            <person name="Coelho M.A."/>
        </authorList>
    </citation>
    <scope>NUCLEOTIDE SEQUENCE</scope>
    <source>
        <strain evidence="1">CBS 14135</strain>
    </source>
</reference>
<accession>A0AAF0DS63</accession>
<dbReference type="Proteomes" id="UP001216638">
    <property type="component" value="Chromosome 1"/>
</dbReference>
<sequence length="226" mass="24594">MVGGPDASSGWWPWARGGGASRAEREASMPAHAAEAHAPAQDVALPVPPERNVPYLLPYEEPKEPPLTVHLPLSTLLVSCAFGIGFASGVLGGARRTALVYLAENAHRLPRTVQGWYFYNKTKYYRMILGGVQQGAHTGLQLAGWTAGYCLLDVMSEHARQRWALRRPAPAFNDDAERPLSSYLGHWSDGAIAGSATAFVATIAWVLRDVRQSILEQSDPGRPHMI</sequence>
<organism evidence="1 2">
    <name type="scientific">Malassezia brasiliensis</name>
    <dbReference type="NCBI Taxonomy" id="1821822"/>
    <lineage>
        <taxon>Eukaryota</taxon>
        <taxon>Fungi</taxon>
        <taxon>Dikarya</taxon>
        <taxon>Basidiomycota</taxon>
        <taxon>Ustilaginomycotina</taxon>
        <taxon>Malasseziomycetes</taxon>
        <taxon>Malasseziales</taxon>
        <taxon>Malasseziaceae</taxon>
        <taxon>Malassezia</taxon>
    </lineage>
</organism>
<dbReference type="AlphaFoldDB" id="A0AAF0DS63"/>
<dbReference type="PANTHER" id="PTHR37852:SF1">
    <property type="entry name" value="HIG1 DOMAIN-CONTAINING PROTEIN"/>
    <property type="match status" value="1"/>
</dbReference>
<name>A0AAF0DS63_9BASI</name>